<feature type="transmembrane region" description="Helical" evidence="1">
    <location>
        <begin position="6"/>
        <end position="22"/>
    </location>
</feature>
<sequence>MSSPVTWYRIMNLVVVLGLAIAKYVSGSANVGKVDLVFAIISGGVLYFIGWWEKTPGLQWYFEPDWQAQPRAMISCVVKLKDHLGSVIHKVISIYASELICVLLLIFQIPVILMLAGIRLYQGESIILNTLISFGILISSELPFLWTIKRHSLTCFERIFLGITAVLYLYFGIRFAIISFRVINGHKDPLWVHVLFALFVLFYSLAGKLAW</sequence>
<keyword evidence="3" id="KW-1185">Reference proteome</keyword>
<evidence type="ECO:0000256" key="1">
    <source>
        <dbReference type="SAM" id="Phobius"/>
    </source>
</evidence>
<feature type="transmembrane region" description="Helical" evidence="1">
    <location>
        <begin position="34"/>
        <end position="52"/>
    </location>
</feature>
<protein>
    <submittedName>
        <fullName evidence="2">Uncharacterized protein</fullName>
    </submittedName>
</protein>
<dbReference type="HOGENOM" id="CLU_105911_0_0_1"/>
<name>A0A0C2XCT5_AMAMK</name>
<dbReference type="InParanoid" id="A0A0C2XCT5"/>
<reference evidence="2 3" key="1">
    <citation type="submission" date="2014-04" db="EMBL/GenBank/DDBJ databases">
        <title>Evolutionary Origins and Diversification of the Mycorrhizal Mutualists.</title>
        <authorList>
            <consortium name="DOE Joint Genome Institute"/>
            <consortium name="Mycorrhizal Genomics Consortium"/>
            <person name="Kohler A."/>
            <person name="Kuo A."/>
            <person name="Nagy L.G."/>
            <person name="Floudas D."/>
            <person name="Copeland A."/>
            <person name="Barry K.W."/>
            <person name="Cichocki N."/>
            <person name="Veneault-Fourrey C."/>
            <person name="LaButti K."/>
            <person name="Lindquist E.A."/>
            <person name="Lipzen A."/>
            <person name="Lundell T."/>
            <person name="Morin E."/>
            <person name="Murat C."/>
            <person name="Riley R."/>
            <person name="Ohm R."/>
            <person name="Sun H."/>
            <person name="Tunlid A."/>
            <person name="Henrissat B."/>
            <person name="Grigoriev I.V."/>
            <person name="Hibbett D.S."/>
            <person name="Martin F."/>
        </authorList>
    </citation>
    <scope>NUCLEOTIDE SEQUENCE [LARGE SCALE GENOMIC DNA]</scope>
    <source>
        <strain evidence="2 3">Koide BX008</strain>
    </source>
</reference>
<dbReference type="AlphaFoldDB" id="A0A0C2XCT5"/>
<feature type="transmembrane region" description="Helical" evidence="1">
    <location>
        <begin position="158"/>
        <end position="177"/>
    </location>
</feature>
<evidence type="ECO:0000313" key="2">
    <source>
        <dbReference type="EMBL" id="KIL66648.1"/>
    </source>
</evidence>
<organism evidence="2 3">
    <name type="scientific">Amanita muscaria (strain Koide BX008)</name>
    <dbReference type="NCBI Taxonomy" id="946122"/>
    <lineage>
        <taxon>Eukaryota</taxon>
        <taxon>Fungi</taxon>
        <taxon>Dikarya</taxon>
        <taxon>Basidiomycota</taxon>
        <taxon>Agaricomycotina</taxon>
        <taxon>Agaricomycetes</taxon>
        <taxon>Agaricomycetidae</taxon>
        <taxon>Agaricales</taxon>
        <taxon>Pluteineae</taxon>
        <taxon>Amanitaceae</taxon>
        <taxon>Amanita</taxon>
    </lineage>
</organism>
<accession>A0A0C2XCT5</accession>
<dbReference type="Proteomes" id="UP000054549">
    <property type="component" value="Unassembled WGS sequence"/>
</dbReference>
<proteinExistence type="predicted"/>
<dbReference type="EMBL" id="KN818235">
    <property type="protein sequence ID" value="KIL66648.1"/>
    <property type="molecule type" value="Genomic_DNA"/>
</dbReference>
<evidence type="ECO:0000313" key="3">
    <source>
        <dbReference type="Proteomes" id="UP000054549"/>
    </source>
</evidence>
<feature type="transmembrane region" description="Helical" evidence="1">
    <location>
        <begin position="189"/>
        <end position="206"/>
    </location>
</feature>
<feature type="transmembrane region" description="Helical" evidence="1">
    <location>
        <begin position="92"/>
        <end position="114"/>
    </location>
</feature>
<dbReference type="OrthoDB" id="3268450at2759"/>
<keyword evidence="1" id="KW-0812">Transmembrane</keyword>
<keyword evidence="1" id="KW-1133">Transmembrane helix</keyword>
<keyword evidence="1" id="KW-0472">Membrane</keyword>
<feature type="transmembrane region" description="Helical" evidence="1">
    <location>
        <begin position="126"/>
        <end position="146"/>
    </location>
</feature>
<gene>
    <name evidence="2" type="ORF">M378DRAFT_160658</name>
</gene>